<evidence type="ECO:0000259" key="2">
    <source>
        <dbReference type="PROSITE" id="PS51837"/>
    </source>
</evidence>
<gene>
    <name evidence="3" type="ORF">Mgra_00005663</name>
</gene>
<dbReference type="SMART" id="SM00714">
    <property type="entry name" value="LITAF"/>
    <property type="match status" value="1"/>
</dbReference>
<dbReference type="PROSITE" id="PS51837">
    <property type="entry name" value="LITAF"/>
    <property type="match status" value="1"/>
</dbReference>
<feature type="domain" description="LITAF" evidence="2">
    <location>
        <begin position="1"/>
        <end position="112"/>
    </location>
</feature>
<dbReference type="OrthoDB" id="5599753at2759"/>
<protein>
    <recommendedName>
        <fullName evidence="2">LITAF domain-containing protein</fullName>
    </recommendedName>
</protein>
<evidence type="ECO:0000313" key="3">
    <source>
        <dbReference type="EMBL" id="KAF7634920.1"/>
    </source>
</evidence>
<sequence>MGANYSQEQMLGERPQLVYCKTCNEARLTKVEYLDKPNRGNWCICLTISWMFLIPCILVPIFLNDEKLLELVIPPMAFFGVVSFIVCIVVFVQKDIKHYCTHCETYIGKFNPYNR</sequence>
<keyword evidence="1" id="KW-0812">Transmembrane</keyword>
<feature type="transmembrane region" description="Helical" evidence="1">
    <location>
        <begin position="75"/>
        <end position="92"/>
    </location>
</feature>
<keyword evidence="4" id="KW-1185">Reference proteome</keyword>
<dbReference type="AlphaFoldDB" id="A0A8S9ZND2"/>
<keyword evidence="1" id="KW-1133">Transmembrane helix</keyword>
<comment type="caution">
    <text evidence="3">The sequence shown here is derived from an EMBL/GenBank/DDBJ whole genome shotgun (WGS) entry which is preliminary data.</text>
</comment>
<accession>A0A8S9ZND2</accession>
<dbReference type="Pfam" id="PF10601">
    <property type="entry name" value="zf-LITAF-like"/>
    <property type="match status" value="1"/>
</dbReference>
<feature type="transmembrane region" description="Helical" evidence="1">
    <location>
        <begin position="42"/>
        <end position="63"/>
    </location>
</feature>
<dbReference type="Proteomes" id="UP000605970">
    <property type="component" value="Unassembled WGS sequence"/>
</dbReference>
<reference evidence="3" key="1">
    <citation type="journal article" date="2020" name="Ecol. Evol.">
        <title>Genome structure and content of the rice root-knot nematode (Meloidogyne graminicola).</title>
        <authorList>
            <person name="Phan N.T."/>
            <person name="Danchin E.G.J."/>
            <person name="Klopp C."/>
            <person name="Perfus-Barbeoch L."/>
            <person name="Kozlowski D.K."/>
            <person name="Koutsovoulos G.D."/>
            <person name="Lopez-Roques C."/>
            <person name="Bouchez O."/>
            <person name="Zahm M."/>
            <person name="Besnard G."/>
            <person name="Bellafiore S."/>
        </authorList>
    </citation>
    <scope>NUCLEOTIDE SEQUENCE</scope>
    <source>
        <strain evidence="3">VN-18</strain>
    </source>
</reference>
<proteinExistence type="predicted"/>
<evidence type="ECO:0000256" key="1">
    <source>
        <dbReference type="SAM" id="Phobius"/>
    </source>
</evidence>
<evidence type="ECO:0000313" key="4">
    <source>
        <dbReference type="Proteomes" id="UP000605970"/>
    </source>
</evidence>
<dbReference type="EMBL" id="JABEBT010000049">
    <property type="protein sequence ID" value="KAF7634920.1"/>
    <property type="molecule type" value="Genomic_DNA"/>
</dbReference>
<organism evidence="3 4">
    <name type="scientific">Meloidogyne graminicola</name>
    <dbReference type="NCBI Taxonomy" id="189291"/>
    <lineage>
        <taxon>Eukaryota</taxon>
        <taxon>Metazoa</taxon>
        <taxon>Ecdysozoa</taxon>
        <taxon>Nematoda</taxon>
        <taxon>Chromadorea</taxon>
        <taxon>Rhabditida</taxon>
        <taxon>Tylenchina</taxon>
        <taxon>Tylenchomorpha</taxon>
        <taxon>Tylenchoidea</taxon>
        <taxon>Meloidogynidae</taxon>
        <taxon>Meloidogyninae</taxon>
        <taxon>Meloidogyne</taxon>
    </lineage>
</organism>
<keyword evidence="1" id="KW-0472">Membrane</keyword>
<name>A0A8S9ZND2_9BILA</name>
<dbReference type="InterPro" id="IPR006629">
    <property type="entry name" value="LITAF"/>
</dbReference>